<organism evidence="1 2">
    <name type="scientific">Trifolium medium</name>
    <dbReference type="NCBI Taxonomy" id="97028"/>
    <lineage>
        <taxon>Eukaryota</taxon>
        <taxon>Viridiplantae</taxon>
        <taxon>Streptophyta</taxon>
        <taxon>Embryophyta</taxon>
        <taxon>Tracheophyta</taxon>
        <taxon>Spermatophyta</taxon>
        <taxon>Magnoliopsida</taxon>
        <taxon>eudicotyledons</taxon>
        <taxon>Gunneridae</taxon>
        <taxon>Pentapetalae</taxon>
        <taxon>rosids</taxon>
        <taxon>fabids</taxon>
        <taxon>Fabales</taxon>
        <taxon>Fabaceae</taxon>
        <taxon>Papilionoideae</taxon>
        <taxon>50 kb inversion clade</taxon>
        <taxon>NPAAA clade</taxon>
        <taxon>Hologalegina</taxon>
        <taxon>IRL clade</taxon>
        <taxon>Trifolieae</taxon>
        <taxon>Trifolium</taxon>
    </lineage>
</organism>
<sequence>AYSVLVSTVAVQVASHVVPGQVLAKVWKSWAPSKVVRGGVCFAEVIGLFELCLGLGVGGIWPKTVATPALYMDGRCNLPCAGAGRVLCLGVPCSWRS</sequence>
<evidence type="ECO:0000313" key="2">
    <source>
        <dbReference type="Proteomes" id="UP000265520"/>
    </source>
</evidence>
<dbReference type="AlphaFoldDB" id="A0A392NWC2"/>
<dbReference type="Proteomes" id="UP000265520">
    <property type="component" value="Unassembled WGS sequence"/>
</dbReference>
<name>A0A392NWC2_9FABA</name>
<protein>
    <submittedName>
        <fullName evidence="1">Uncharacterized protein</fullName>
    </submittedName>
</protein>
<comment type="caution">
    <text evidence="1">The sequence shown here is derived from an EMBL/GenBank/DDBJ whole genome shotgun (WGS) entry which is preliminary data.</text>
</comment>
<feature type="non-terminal residue" evidence="1">
    <location>
        <position position="1"/>
    </location>
</feature>
<reference evidence="1 2" key="1">
    <citation type="journal article" date="2018" name="Front. Plant Sci.">
        <title>Red Clover (Trifolium pratense) and Zigzag Clover (T. medium) - A Picture of Genomic Similarities and Differences.</title>
        <authorList>
            <person name="Dluhosova J."/>
            <person name="Istvanek J."/>
            <person name="Nedelnik J."/>
            <person name="Repkova J."/>
        </authorList>
    </citation>
    <scope>NUCLEOTIDE SEQUENCE [LARGE SCALE GENOMIC DNA]</scope>
    <source>
        <strain evidence="2">cv. 10/8</strain>
        <tissue evidence="1">Leaf</tissue>
    </source>
</reference>
<proteinExistence type="predicted"/>
<accession>A0A392NWC2</accession>
<keyword evidence="2" id="KW-1185">Reference proteome</keyword>
<evidence type="ECO:0000313" key="1">
    <source>
        <dbReference type="EMBL" id="MCI04128.1"/>
    </source>
</evidence>
<dbReference type="EMBL" id="LXQA010054391">
    <property type="protein sequence ID" value="MCI04128.1"/>
    <property type="molecule type" value="Genomic_DNA"/>
</dbReference>